<organism evidence="15 16">
    <name type="scientific">Cyclonatronum proteinivorum</name>
    <dbReference type="NCBI Taxonomy" id="1457365"/>
    <lineage>
        <taxon>Bacteria</taxon>
        <taxon>Pseudomonadati</taxon>
        <taxon>Balneolota</taxon>
        <taxon>Balneolia</taxon>
        <taxon>Balneolales</taxon>
        <taxon>Cyclonatronaceae</taxon>
        <taxon>Cyclonatronum</taxon>
    </lineage>
</organism>
<dbReference type="SUPFAM" id="SSF52833">
    <property type="entry name" value="Thioredoxin-like"/>
    <property type="match status" value="1"/>
</dbReference>
<evidence type="ECO:0000256" key="5">
    <source>
        <dbReference type="ARBA" id="ARBA00022862"/>
    </source>
</evidence>
<evidence type="ECO:0000256" key="12">
    <source>
        <dbReference type="ARBA" id="ARBA00049091"/>
    </source>
</evidence>
<keyword evidence="16" id="KW-1185">Reference proteome</keyword>
<keyword evidence="8" id="KW-0676">Redox-active center</keyword>
<dbReference type="EMBL" id="CP027806">
    <property type="protein sequence ID" value="AXJ02160.1"/>
    <property type="molecule type" value="Genomic_DNA"/>
</dbReference>
<evidence type="ECO:0000256" key="4">
    <source>
        <dbReference type="ARBA" id="ARBA00022559"/>
    </source>
</evidence>
<evidence type="ECO:0000256" key="1">
    <source>
        <dbReference type="ARBA" id="ARBA00003330"/>
    </source>
</evidence>
<proteinExistence type="inferred from homology"/>
<dbReference type="AlphaFoldDB" id="A0A345UNV8"/>
<keyword evidence="6" id="KW-0560">Oxidoreductase</keyword>
<comment type="catalytic activity">
    <reaction evidence="12">
        <text>a hydroperoxide + [thioredoxin]-dithiol = an alcohol + [thioredoxin]-disulfide + H2O</text>
        <dbReference type="Rhea" id="RHEA:62620"/>
        <dbReference type="Rhea" id="RHEA-COMP:10698"/>
        <dbReference type="Rhea" id="RHEA-COMP:10700"/>
        <dbReference type="ChEBI" id="CHEBI:15377"/>
        <dbReference type="ChEBI" id="CHEBI:29950"/>
        <dbReference type="ChEBI" id="CHEBI:30879"/>
        <dbReference type="ChEBI" id="CHEBI:35924"/>
        <dbReference type="ChEBI" id="CHEBI:50058"/>
        <dbReference type="EC" id="1.11.1.24"/>
    </reaction>
</comment>
<dbReference type="Pfam" id="PF00578">
    <property type="entry name" value="AhpC-TSA"/>
    <property type="match status" value="1"/>
</dbReference>
<comment type="similarity">
    <text evidence="10">Belongs to the peroxiredoxin family. BCP/PrxQ subfamily.</text>
</comment>
<dbReference type="InterPro" id="IPR050924">
    <property type="entry name" value="Peroxiredoxin_BCP/PrxQ"/>
</dbReference>
<dbReference type="CDD" id="cd03017">
    <property type="entry name" value="PRX_BCP"/>
    <property type="match status" value="1"/>
</dbReference>
<name>A0A345UNV8_9BACT</name>
<keyword evidence="7" id="KW-1015">Disulfide bond</keyword>
<dbReference type="PANTHER" id="PTHR42801:SF4">
    <property type="entry name" value="AHPC_TSA FAMILY PROTEIN"/>
    <property type="match status" value="1"/>
</dbReference>
<evidence type="ECO:0000256" key="7">
    <source>
        <dbReference type="ARBA" id="ARBA00023157"/>
    </source>
</evidence>
<comment type="subunit">
    <text evidence="2">Monomer.</text>
</comment>
<feature type="domain" description="Thioredoxin" evidence="14">
    <location>
        <begin position="14"/>
        <end position="157"/>
    </location>
</feature>
<keyword evidence="5" id="KW-0049">Antioxidant</keyword>
<dbReference type="OrthoDB" id="9812811at2"/>
<evidence type="ECO:0000256" key="11">
    <source>
        <dbReference type="ARBA" id="ARBA00042639"/>
    </source>
</evidence>
<sequence>MRATQAPNHSPMPLAPNDIAPDFILPDQNGTLVSLNELLAEGPAVVFFYPKDDTPGCTRQACSFRDNYARITAKGVRVAGISRDDARSHTAFRQKHELPFTLLSDTDGAVHRVWGCTLFGLLTRRVTFLIGPDHRIRLAHESKLRMDSHVEAVLRAL</sequence>
<evidence type="ECO:0000313" key="16">
    <source>
        <dbReference type="Proteomes" id="UP000254808"/>
    </source>
</evidence>
<evidence type="ECO:0000256" key="6">
    <source>
        <dbReference type="ARBA" id="ARBA00023002"/>
    </source>
</evidence>
<gene>
    <name evidence="15" type="ORF">CYPRO_2922</name>
</gene>
<accession>A0A345UNV8</accession>
<evidence type="ECO:0000313" key="15">
    <source>
        <dbReference type="EMBL" id="AXJ02160.1"/>
    </source>
</evidence>
<evidence type="ECO:0000256" key="2">
    <source>
        <dbReference type="ARBA" id="ARBA00011245"/>
    </source>
</evidence>
<protein>
    <recommendedName>
        <fullName evidence="3">thioredoxin-dependent peroxiredoxin</fullName>
        <ecNumber evidence="3">1.11.1.24</ecNumber>
    </recommendedName>
    <alternativeName>
        <fullName evidence="9">Thioredoxin peroxidase</fullName>
    </alternativeName>
    <alternativeName>
        <fullName evidence="11">Thioredoxin-dependent peroxiredoxin Bcp</fullName>
    </alternativeName>
</protein>
<dbReference type="FunFam" id="3.40.30.10:FF:000007">
    <property type="entry name" value="Thioredoxin-dependent thiol peroxidase"/>
    <property type="match status" value="1"/>
</dbReference>
<dbReference type="GO" id="GO:0005737">
    <property type="term" value="C:cytoplasm"/>
    <property type="evidence" value="ECO:0007669"/>
    <property type="project" value="TreeGrafter"/>
</dbReference>
<reference evidence="15 16" key="1">
    <citation type="submission" date="2018-03" db="EMBL/GenBank/DDBJ databases">
        <title>Phenotypic and genomic properties of Cyclonatronum proteinivorum gen. nov., sp. nov., a haloalkaliphilic bacteroidete from soda lakes possessing Na+-translocating rhodopsin.</title>
        <authorList>
            <person name="Toshchakov S.V."/>
            <person name="Korzhenkov A."/>
            <person name="Samarov N.I."/>
            <person name="Kublanov I.V."/>
            <person name="Muntyan M.S."/>
            <person name="Sorokin D.Y."/>
        </authorList>
    </citation>
    <scope>NUCLEOTIDE SEQUENCE [LARGE SCALE GENOMIC DNA]</scope>
    <source>
        <strain evidence="15 16">Omega</strain>
    </source>
</reference>
<dbReference type="GO" id="GO:0008379">
    <property type="term" value="F:thioredoxin peroxidase activity"/>
    <property type="evidence" value="ECO:0007669"/>
    <property type="project" value="TreeGrafter"/>
</dbReference>
<dbReference type="InterPro" id="IPR024706">
    <property type="entry name" value="Peroxiredoxin_AhpC-typ"/>
</dbReference>
<dbReference type="InterPro" id="IPR000866">
    <property type="entry name" value="AhpC/TSA"/>
</dbReference>
<dbReference type="EC" id="1.11.1.24" evidence="3"/>
<feature type="active site" description="Cysteine sulfenic acid (-SOH) intermediate; for peroxidase activity" evidence="13">
    <location>
        <position position="57"/>
    </location>
</feature>
<keyword evidence="4" id="KW-0575">Peroxidase</keyword>
<comment type="function">
    <text evidence="1">Thiol-specific peroxidase that catalyzes the reduction of hydrogen peroxide and organic hydroperoxides to water and alcohols, respectively. Plays a role in cell protection against oxidative stress by detoxifying peroxides and as sensor of hydrogen peroxide-mediated signaling events.</text>
</comment>
<dbReference type="KEGG" id="cprv:CYPRO_2922"/>
<dbReference type="GO" id="GO:0034599">
    <property type="term" value="P:cellular response to oxidative stress"/>
    <property type="evidence" value="ECO:0007669"/>
    <property type="project" value="TreeGrafter"/>
</dbReference>
<evidence type="ECO:0000256" key="8">
    <source>
        <dbReference type="ARBA" id="ARBA00023284"/>
    </source>
</evidence>
<dbReference type="InterPro" id="IPR036249">
    <property type="entry name" value="Thioredoxin-like_sf"/>
</dbReference>
<dbReference type="Proteomes" id="UP000254808">
    <property type="component" value="Chromosome"/>
</dbReference>
<dbReference type="PROSITE" id="PS51352">
    <property type="entry name" value="THIOREDOXIN_2"/>
    <property type="match status" value="1"/>
</dbReference>
<dbReference type="Gene3D" id="3.40.30.10">
    <property type="entry name" value="Glutaredoxin"/>
    <property type="match status" value="1"/>
</dbReference>
<dbReference type="InterPro" id="IPR013766">
    <property type="entry name" value="Thioredoxin_domain"/>
</dbReference>
<evidence type="ECO:0000259" key="14">
    <source>
        <dbReference type="PROSITE" id="PS51352"/>
    </source>
</evidence>
<dbReference type="PANTHER" id="PTHR42801">
    <property type="entry name" value="THIOREDOXIN-DEPENDENT PEROXIDE REDUCTASE"/>
    <property type="match status" value="1"/>
</dbReference>
<evidence type="ECO:0000256" key="10">
    <source>
        <dbReference type="ARBA" id="ARBA00038489"/>
    </source>
</evidence>
<evidence type="ECO:0000256" key="3">
    <source>
        <dbReference type="ARBA" id="ARBA00013017"/>
    </source>
</evidence>
<evidence type="ECO:0000256" key="13">
    <source>
        <dbReference type="PIRSR" id="PIRSR000239-1"/>
    </source>
</evidence>
<dbReference type="GO" id="GO:0045454">
    <property type="term" value="P:cell redox homeostasis"/>
    <property type="evidence" value="ECO:0007669"/>
    <property type="project" value="TreeGrafter"/>
</dbReference>
<dbReference type="PIRSF" id="PIRSF000239">
    <property type="entry name" value="AHPC"/>
    <property type="match status" value="1"/>
</dbReference>
<evidence type="ECO:0000256" key="9">
    <source>
        <dbReference type="ARBA" id="ARBA00032824"/>
    </source>
</evidence>